<protein>
    <submittedName>
        <fullName evidence="1">Uncharacterized protein</fullName>
    </submittedName>
</protein>
<dbReference type="RefSeq" id="WP_275040567.1">
    <property type="nucleotide sequence ID" value="NC_012526.1"/>
</dbReference>
<dbReference type="PaxDb" id="546414-Deide_23318"/>
<dbReference type="STRING" id="546414.Deide_23318"/>
<keyword evidence="2" id="KW-1185">Reference proteome</keyword>
<dbReference type="HOGENOM" id="CLU_3268929_0_0_0"/>
<name>X5HLI7_DEIDV</name>
<gene>
    <name evidence="1" type="ordered locus">Deide_23318</name>
</gene>
<dbReference type="AlphaFoldDB" id="X5HLI7"/>
<reference evidence="1 2" key="1">
    <citation type="journal article" date="2009" name="PLoS Genet.">
        <title>Alliance of proteomics and genomics to unravel the specificities of Sahara bacterium Deinococcus deserti.</title>
        <authorList>
            <person name="de Groot A."/>
            <person name="Dulermo R."/>
            <person name="Ortet P."/>
            <person name="Blanchard L."/>
            <person name="Guerin P."/>
            <person name="Fernandez B."/>
            <person name="Vacherie B."/>
            <person name="Dossat C."/>
            <person name="Jolivet E."/>
            <person name="Siguier P."/>
            <person name="Chandler M."/>
            <person name="Barakat M."/>
            <person name="Dedieu A."/>
            <person name="Barbe V."/>
            <person name="Heulin T."/>
            <person name="Sommer S."/>
            <person name="Achouak W."/>
            <person name="Armengaud J."/>
        </authorList>
    </citation>
    <scope>NUCLEOTIDE SEQUENCE [LARGE SCALE GENOMIC DNA]</scope>
    <source>
        <strain evidence="2">DSM 17065 / CIP 109153 / LMG 22923 / VCD115</strain>
    </source>
</reference>
<dbReference type="KEGG" id="ddr:Deide_23318"/>
<dbReference type="Proteomes" id="UP000002208">
    <property type="component" value="Chromosome"/>
</dbReference>
<evidence type="ECO:0000313" key="1">
    <source>
        <dbReference type="EMBL" id="AHX26541.1"/>
    </source>
</evidence>
<accession>X5HLI7</accession>
<proteinExistence type="predicted"/>
<evidence type="ECO:0000313" key="2">
    <source>
        <dbReference type="Proteomes" id="UP000002208"/>
    </source>
</evidence>
<sequence>MTRRQTCLHLCLHPDGKHFARLSLTVGHTTYYGENVLEAAP</sequence>
<organism evidence="1 2">
    <name type="scientific">Deinococcus deserti (strain DSM 17065 / CIP 109153 / LMG 22923 / VCD115)</name>
    <dbReference type="NCBI Taxonomy" id="546414"/>
    <lineage>
        <taxon>Bacteria</taxon>
        <taxon>Thermotogati</taxon>
        <taxon>Deinococcota</taxon>
        <taxon>Deinococci</taxon>
        <taxon>Deinococcales</taxon>
        <taxon>Deinococcaceae</taxon>
        <taxon>Deinococcus</taxon>
    </lineage>
</organism>
<dbReference type="EMBL" id="CP001114">
    <property type="protein sequence ID" value="AHX26541.1"/>
    <property type="molecule type" value="Genomic_DNA"/>
</dbReference>